<keyword evidence="1" id="KW-0472">Membrane</keyword>
<proteinExistence type="predicted"/>
<evidence type="ECO:0000313" key="3">
    <source>
        <dbReference type="Proteomes" id="UP000749320"/>
    </source>
</evidence>
<reference evidence="2" key="1">
    <citation type="journal article" date="2021" name="PeerJ">
        <title>Extensive microbial diversity within the chicken gut microbiome revealed by metagenomics and culture.</title>
        <authorList>
            <person name="Gilroy R."/>
            <person name="Ravi A."/>
            <person name="Getino M."/>
            <person name="Pursley I."/>
            <person name="Horton D.L."/>
            <person name="Alikhan N.F."/>
            <person name="Baker D."/>
            <person name="Gharbi K."/>
            <person name="Hall N."/>
            <person name="Watson M."/>
            <person name="Adriaenssens E.M."/>
            <person name="Foster-Nyarko E."/>
            <person name="Jarju S."/>
            <person name="Secka A."/>
            <person name="Antonio M."/>
            <person name="Oren A."/>
            <person name="Chaudhuri R.R."/>
            <person name="La Ragione R."/>
            <person name="Hildebrand F."/>
            <person name="Pallen M.J."/>
        </authorList>
    </citation>
    <scope>NUCLEOTIDE SEQUENCE</scope>
    <source>
        <strain evidence="2">CHK193-16274</strain>
    </source>
</reference>
<gene>
    <name evidence="2" type="ORF">K8V91_01825</name>
</gene>
<keyword evidence="1" id="KW-0812">Transmembrane</keyword>
<feature type="transmembrane region" description="Helical" evidence="1">
    <location>
        <begin position="20"/>
        <end position="43"/>
    </location>
</feature>
<comment type="caution">
    <text evidence="2">The sequence shown here is derived from an EMBL/GenBank/DDBJ whole genome shotgun (WGS) entry which is preliminary data.</text>
</comment>
<name>A0A921KHZ2_9FIRM</name>
<dbReference type="Proteomes" id="UP000749320">
    <property type="component" value="Unassembled WGS sequence"/>
</dbReference>
<keyword evidence="1" id="KW-1133">Transmembrane helix</keyword>
<evidence type="ECO:0000313" key="2">
    <source>
        <dbReference type="EMBL" id="HJF39638.1"/>
    </source>
</evidence>
<evidence type="ECO:0000256" key="1">
    <source>
        <dbReference type="SAM" id="Phobius"/>
    </source>
</evidence>
<dbReference type="AlphaFoldDB" id="A0A921KHZ2"/>
<sequence>MIYIIMFIVMCWLDWKLDTYAAFKFLGTWILGGLIFVGSLMLYSDKQTEVSTTQETFISGNFSEEIHKMNSSQTVFTYATETGTKSIEANQILSFKKNQKENKVIITKYEYPKIAKVLFFMIGGDTTYRVELKEK</sequence>
<reference evidence="2" key="2">
    <citation type="submission" date="2021-09" db="EMBL/GenBank/DDBJ databases">
        <authorList>
            <person name="Gilroy R."/>
        </authorList>
    </citation>
    <scope>NUCLEOTIDE SEQUENCE</scope>
    <source>
        <strain evidence="2">CHK193-16274</strain>
    </source>
</reference>
<dbReference type="EMBL" id="DYWV01000059">
    <property type="protein sequence ID" value="HJF39638.1"/>
    <property type="molecule type" value="Genomic_DNA"/>
</dbReference>
<accession>A0A921KHZ2</accession>
<protein>
    <submittedName>
        <fullName evidence="2">Uncharacterized protein</fullName>
    </submittedName>
</protein>
<organism evidence="2 3">
    <name type="scientific">Thomasclavelia spiroformis</name>
    <dbReference type="NCBI Taxonomy" id="29348"/>
    <lineage>
        <taxon>Bacteria</taxon>
        <taxon>Bacillati</taxon>
        <taxon>Bacillota</taxon>
        <taxon>Erysipelotrichia</taxon>
        <taxon>Erysipelotrichales</taxon>
        <taxon>Coprobacillaceae</taxon>
        <taxon>Thomasclavelia</taxon>
    </lineage>
</organism>